<dbReference type="EMBL" id="LNIX01000001">
    <property type="protein sequence ID" value="OXA63655.1"/>
    <property type="molecule type" value="Genomic_DNA"/>
</dbReference>
<gene>
    <name evidence="2" type="ORF">Fcan01_01103</name>
</gene>
<reference evidence="2 3" key="1">
    <citation type="submission" date="2015-12" db="EMBL/GenBank/DDBJ databases">
        <title>The genome of Folsomia candida.</title>
        <authorList>
            <person name="Faddeeva A."/>
            <person name="Derks M.F."/>
            <person name="Anvar Y."/>
            <person name="Smit S."/>
            <person name="Van Straalen N."/>
            <person name="Roelofs D."/>
        </authorList>
    </citation>
    <scope>NUCLEOTIDE SEQUENCE [LARGE SCALE GENOMIC DNA]</scope>
    <source>
        <strain evidence="2 3">VU population</strain>
        <tissue evidence="2">Whole body</tissue>
    </source>
</reference>
<dbReference type="AlphaFoldDB" id="A0A226F1J2"/>
<keyword evidence="1" id="KW-1133">Transmembrane helix</keyword>
<name>A0A226F1J2_FOLCA</name>
<protein>
    <submittedName>
        <fullName evidence="2">Uncharacterized protein</fullName>
    </submittedName>
</protein>
<feature type="transmembrane region" description="Helical" evidence="1">
    <location>
        <begin position="84"/>
        <end position="111"/>
    </location>
</feature>
<comment type="caution">
    <text evidence="2">The sequence shown here is derived from an EMBL/GenBank/DDBJ whole genome shotgun (WGS) entry which is preliminary data.</text>
</comment>
<dbReference type="Proteomes" id="UP000198287">
    <property type="component" value="Unassembled WGS sequence"/>
</dbReference>
<sequence length="272" mass="31008">MKLMNKISIPSLTPFHALKRFVFLSEYLYPQFITWNRITWVPHPTPRNRLLPAFLLTFLLIVATVHLVYFGLMQITSKQKDPDVTITSGFVLSICFFSFTIGISISISFIFKRNQLCLVLRNLLKLKRAMFPRGTLLEHFNVLGLYLHGLLISIITSCLAPLIVPVVLDKIDPTYFWFRNFECFCPVFKTVIRSVLISLLCMHTIKFATVIPPPLTLVCVVSAASIVGMGHWMLPLFANVNTESKEFLKCRNVKIKSALGLRQLKGCGELRI</sequence>
<organism evidence="2 3">
    <name type="scientific">Folsomia candida</name>
    <name type="common">Springtail</name>
    <dbReference type="NCBI Taxonomy" id="158441"/>
    <lineage>
        <taxon>Eukaryota</taxon>
        <taxon>Metazoa</taxon>
        <taxon>Ecdysozoa</taxon>
        <taxon>Arthropoda</taxon>
        <taxon>Hexapoda</taxon>
        <taxon>Collembola</taxon>
        <taxon>Entomobryomorpha</taxon>
        <taxon>Isotomoidea</taxon>
        <taxon>Isotomidae</taxon>
        <taxon>Proisotominae</taxon>
        <taxon>Folsomia</taxon>
    </lineage>
</organism>
<feature type="transmembrane region" description="Helical" evidence="1">
    <location>
        <begin position="50"/>
        <end position="72"/>
    </location>
</feature>
<evidence type="ECO:0000313" key="3">
    <source>
        <dbReference type="Proteomes" id="UP000198287"/>
    </source>
</evidence>
<keyword evidence="1" id="KW-0812">Transmembrane</keyword>
<feature type="transmembrane region" description="Helical" evidence="1">
    <location>
        <begin position="21"/>
        <end position="38"/>
    </location>
</feature>
<proteinExistence type="predicted"/>
<evidence type="ECO:0000313" key="2">
    <source>
        <dbReference type="EMBL" id="OXA63655.1"/>
    </source>
</evidence>
<keyword evidence="1" id="KW-0472">Membrane</keyword>
<feature type="transmembrane region" description="Helical" evidence="1">
    <location>
        <begin position="145"/>
        <end position="169"/>
    </location>
</feature>
<feature type="transmembrane region" description="Helical" evidence="1">
    <location>
        <begin position="215"/>
        <end position="238"/>
    </location>
</feature>
<accession>A0A226F1J2</accession>
<evidence type="ECO:0000256" key="1">
    <source>
        <dbReference type="SAM" id="Phobius"/>
    </source>
</evidence>
<keyword evidence="3" id="KW-1185">Reference proteome</keyword>